<reference evidence="1" key="1">
    <citation type="submission" date="2022-01" db="EMBL/GenBank/DDBJ databases">
        <authorList>
            <person name="King R."/>
        </authorList>
    </citation>
    <scope>NUCLEOTIDE SEQUENCE</scope>
</reference>
<dbReference type="EMBL" id="OU892282">
    <property type="protein sequence ID" value="CAG9770025.1"/>
    <property type="molecule type" value="Genomic_DNA"/>
</dbReference>
<keyword evidence="2" id="KW-1185">Reference proteome</keyword>
<gene>
    <name evidence="1" type="ORF">CEUTPL_LOCUS10493</name>
</gene>
<sequence length="95" mass="10896">MQERERRSQNILILGVEESNSPEPEQKSAFDLEKATRIIRKINGSTEPAKVKITQIGRYKANKKSPIRATFPTKVEALQVLRLKSKLEQSDIYQV</sequence>
<evidence type="ECO:0000313" key="2">
    <source>
        <dbReference type="Proteomes" id="UP001152799"/>
    </source>
</evidence>
<proteinExistence type="predicted"/>
<evidence type="ECO:0000313" key="1">
    <source>
        <dbReference type="EMBL" id="CAG9770025.1"/>
    </source>
</evidence>
<dbReference type="AlphaFoldDB" id="A0A9N9MTD6"/>
<dbReference type="OrthoDB" id="6778856at2759"/>
<organism evidence="1 2">
    <name type="scientific">Ceutorhynchus assimilis</name>
    <name type="common">cabbage seed weevil</name>
    <dbReference type="NCBI Taxonomy" id="467358"/>
    <lineage>
        <taxon>Eukaryota</taxon>
        <taxon>Metazoa</taxon>
        <taxon>Ecdysozoa</taxon>
        <taxon>Arthropoda</taxon>
        <taxon>Hexapoda</taxon>
        <taxon>Insecta</taxon>
        <taxon>Pterygota</taxon>
        <taxon>Neoptera</taxon>
        <taxon>Endopterygota</taxon>
        <taxon>Coleoptera</taxon>
        <taxon>Polyphaga</taxon>
        <taxon>Cucujiformia</taxon>
        <taxon>Curculionidae</taxon>
        <taxon>Ceutorhynchinae</taxon>
        <taxon>Ceutorhynchus</taxon>
    </lineage>
</organism>
<protein>
    <submittedName>
        <fullName evidence="1">Uncharacterized protein</fullName>
    </submittedName>
</protein>
<name>A0A9N9MTD6_9CUCU</name>
<dbReference type="Proteomes" id="UP001152799">
    <property type="component" value="Chromosome 6"/>
</dbReference>
<accession>A0A9N9MTD6</accession>